<dbReference type="InterPro" id="IPR001431">
    <property type="entry name" value="Pept_M16_Zn_BS"/>
</dbReference>
<dbReference type="PANTHER" id="PTHR11851:SF49">
    <property type="entry name" value="MITOCHONDRIAL-PROCESSING PEPTIDASE SUBUNIT ALPHA"/>
    <property type="match status" value="1"/>
</dbReference>
<keyword evidence="6" id="KW-1185">Reference proteome</keyword>
<dbReference type="GO" id="GO:0046872">
    <property type="term" value="F:metal ion binding"/>
    <property type="evidence" value="ECO:0007669"/>
    <property type="project" value="InterPro"/>
</dbReference>
<dbReference type="Gene3D" id="3.30.830.10">
    <property type="entry name" value="Metalloenzyme, LuxS/M16 peptidase-like"/>
    <property type="match status" value="2"/>
</dbReference>
<dbReference type="PANTHER" id="PTHR11851">
    <property type="entry name" value="METALLOPROTEASE"/>
    <property type="match status" value="1"/>
</dbReference>
<name>A0A1N7IV48_9BACL</name>
<evidence type="ECO:0000313" key="6">
    <source>
        <dbReference type="Proteomes" id="UP000186795"/>
    </source>
</evidence>
<dbReference type="SUPFAM" id="SSF63411">
    <property type="entry name" value="LuxS/MPP-like metallohydrolase"/>
    <property type="match status" value="2"/>
</dbReference>
<dbReference type="FunFam" id="3.30.830.10:FF:000008">
    <property type="entry name" value="Mitochondrial-processing peptidase subunit beta"/>
    <property type="match status" value="1"/>
</dbReference>
<evidence type="ECO:0000256" key="2">
    <source>
        <dbReference type="RuleBase" id="RU004447"/>
    </source>
</evidence>
<dbReference type="PROSITE" id="PS00143">
    <property type="entry name" value="INSULINASE"/>
    <property type="match status" value="1"/>
</dbReference>
<accession>A0A1N7IV48</accession>
<gene>
    <name evidence="5" type="ORF">SAMN05421790_101399</name>
</gene>
<dbReference type="InterPro" id="IPR011765">
    <property type="entry name" value="Pept_M16_N"/>
</dbReference>
<dbReference type="InterPro" id="IPR007863">
    <property type="entry name" value="Peptidase_M16_C"/>
</dbReference>
<dbReference type="Pfam" id="PF00675">
    <property type="entry name" value="Peptidase_M16"/>
    <property type="match status" value="1"/>
</dbReference>
<dbReference type="EMBL" id="FTOD01000001">
    <property type="protein sequence ID" value="SIS40962.1"/>
    <property type="molecule type" value="Genomic_DNA"/>
</dbReference>
<dbReference type="GO" id="GO:0004222">
    <property type="term" value="F:metalloendopeptidase activity"/>
    <property type="evidence" value="ECO:0007669"/>
    <property type="project" value="InterPro"/>
</dbReference>
<evidence type="ECO:0000313" key="5">
    <source>
        <dbReference type="EMBL" id="SIS40962.1"/>
    </source>
</evidence>
<comment type="similarity">
    <text evidence="1 2">Belongs to the peptidase M16 family.</text>
</comment>
<protein>
    <submittedName>
        <fullName evidence="5">Predicted Zn-dependent peptidase</fullName>
    </submittedName>
</protein>
<dbReference type="GO" id="GO:0006508">
    <property type="term" value="P:proteolysis"/>
    <property type="evidence" value="ECO:0007669"/>
    <property type="project" value="InterPro"/>
</dbReference>
<dbReference type="Pfam" id="PF05193">
    <property type="entry name" value="Peptidase_M16_C"/>
    <property type="match status" value="1"/>
</dbReference>
<reference evidence="6" key="1">
    <citation type="submission" date="2017-01" db="EMBL/GenBank/DDBJ databases">
        <authorList>
            <person name="Varghese N."/>
            <person name="Submissions S."/>
        </authorList>
    </citation>
    <scope>NUCLEOTIDE SEQUENCE [LARGE SCALE GENOMIC DNA]</scope>
    <source>
        <strain evidence="6">DSM 45196</strain>
    </source>
</reference>
<evidence type="ECO:0000259" key="4">
    <source>
        <dbReference type="Pfam" id="PF05193"/>
    </source>
</evidence>
<evidence type="ECO:0000256" key="1">
    <source>
        <dbReference type="ARBA" id="ARBA00007261"/>
    </source>
</evidence>
<feature type="domain" description="Peptidase M16 N-terminal" evidence="3">
    <location>
        <begin position="21"/>
        <end position="167"/>
    </location>
</feature>
<evidence type="ECO:0000259" key="3">
    <source>
        <dbReference type="Pfam" id="PF00675"/>
    </source>
</evidence>
<feature type="domain" description="Peptidase M16 C-terminal" evidence="4">
    <location>
        <begin position="177"/>
        <end position="348"/>
    </location>
</feature>
<proteinExistence type="inferred from homology"/>
<dbReference type="InterPro" id="IPR011249">
    <property type="entry name" value="Metalloenz_LuxS/M16"/>
</dbReference>
<dbReference type="InterPro" id="IPR050361">
    <property type="entry name" value="MPP/UQCRC_Complex"/>
</dbReference>
<dbReference type="Proteomes" id="UP000186795">
    <property type="component" value="Unassembled WGS sequence"/>
</dbReference>
<sequence>MGQGGTSKKVIQRHQLPNGVRVVAESIPHVRSVAFGLWIGAGSRWETEENNGISHFLEHMLFKGTKKRTARQLAETFDEIGGQVNAFTSKEMTCYYAKVLDEHLEIAIDVLADMFFESLFEPEEIEKEQKVVEEEIRMVEDTPDDVVHEYLSAAAMEKNPLGYAVLGNVENVRSFHRSLLLDYKGKHYRPDQLVIALAGNLPEHYLEWIAERFGGFQREGNIGSRGGGPLFTAGTSIRHKATEQSHFCIGLPGVAVGDPQIYSYNLLNNLLGGNMSSRLFQEVREERGLAYSVFSYHSAYSDTGLFTIYAGTAPGQENEVIEILLRIMKELREDGVSEEELRKGKEQLKGSMMMSLESTNNRMSRLGKNELLLGCHKSLDEVVAAVESLTRQDLLKAAQAIFSHPMAFSIISPEGALPTAFRRDALVL</sequence>
<organism evidence="5 6">
    <name type="scientific">Kroppenstedtia eburnea</name>
    <dbReference type="NCBI Taxonomy" id="714067"/>
    <lineage>
        <taxon>Bacteria</taxon>
        <taxon>Bacillati</taxon>
        <taxon>Bacillota</taxon>
        <taxon>Bacilli</taxon>
        <taxon>Bacillales</taxon>
        <taxon>Thermoactinomycetaceae</taxon>
        <taxon>Kroppenstedtia</taxon>
    </lineage>
</organism>
<dbReference type="AlphaFoldDB" id="A0A1N7IV48"/>